<dbReference type="EMBL" id="JBHLUD010000013">
    <property type="protein sequence ID" value="MFC0546642.1"/>
    <property type="molecule type" value="Genomic_DNA"/>
</dbReference>
<evidence type="ECO:0000313" key="3">
    <source>
        <dbReference type="Proteomes" id="UP001589810"/>
    </source>
</evidence>
<keyword evidence="3" id="KW-1185">Reference proteome</keyword>
<evidence type="ECO:0000256" key="1">
    <source>
        <dbReference type="SAM" id="MobiDB-lite"/>
    </source>
</evidence>
<feature type="region of interest" description="Disordered" evidence="1">
    <location>
        <begin position="61"/>
        <end position="91"/>
    </location>
</feature>
<name>A0ABV6N2Y1_9PSEU</name>
<gene>
    <name evidence="2" type="ORF">ACFFH7_34390</name>
</gene>
<dbReference type="RefSeq" id="WP_273936883.1">
    <property type="nucleotide sequence ID" value="NZ_CP097263.1"/>
</dbReference>
<feature type="compositionally biased region" description="Low complexity" evidence="1">
    <location>
        <begin position="1"/>
        <end position="15"/>
    </location>
</feature>
<protein>
    <submittedName>
        <fullName evidence="2">Uncharacterized protein</fullName>
    </submittedName>
</protein>
<organism evidence="2 3">
    <name type="scientific">Kutzneria chonburiensis</name>
    <dbReference type="NCBI Taxonomy" id="1483604"/>
    <lineage>
        <taxon>Bacteria</taxon>
        <taxon>Bacillati</taxon>
        <taxon>Actinomycetota</taxon>
        <taxon>Actinomycetes</taxon>
        <taxon>Pseudonocardiales</taxon>
        <taxon>Pseudonocardiaceae</taxon>
        <taxon>Kutzneria</taxon>
    </lineage>
</organism>
<evidence type="ECO:0000313" key="2">
    <source>
        <dbReference type="EMBL" id="MFC0546642.1"/>
    </source>
</evidence>
<dbReference type="Proteomes" id="UP001589810">
    <property type="component" value="Unassembled WGS sequence"/>
</dbReference>
<feature type="region of interest" description="Disordered" evidence="1">
    <location>
        <begin position="149"/>
        <end position="179"/>
    </location>
</feature>
<feature type="region of interest" description="Disordered" evidence="1">
    <location>
        <begin position="1"/>
        <end position="21"/>
    </location>
</feature>
<feature type="compositionally biased region" description="Basic and acidic residues" evidence="1">
    <location>
        <begin position="151"/>
        <end position="167"/>
    </location>
</feature>
<sequence>MCRTGGRRCSGSSGTAKNTLRQQIHRARRAVDAARAAGDTAAVAAGEARIEAATTALNALKQQDQRARESAAQQGDVTPPPTVVRADTERDTTAVDNGLVVDMRVTDNHGVVIGRSVGPVRTGHGVQIIGGSWDDVDREPDAAHRAARQAARAERQEAREQRHQARQERRRAREARWAAQAGDVTTTGHIWGGVHMGTTSRDDNVRFGDVTNNTGVVMGSNTGGIYVSNSTSKSHARPGDDAEHDAEKAARKAAKKAKKKAKKERTGGDAGDVIIGRQVGGVVQGDGYTIVGGNVYRHPGRPVSVRGTAVTDAITGQPLTPTHTVANPAAGNSVVHRGGVLYVNGERID</sequence>
<reference evidence="2 3" key="1">
    <citation type="submission" date="2024-09" db="EMBL/GenBank/DDBJ databases">
        <authorList>
            <person name="Sun Q."/>
            <person name="Mori K."/>
        </authorList>
    </citation>
    <scope>NUCLEOTIDE SEQUENCE [LARGE SCALE GENOMIC DNA]</scope>
    <source>
        <strain evidence="2 3">TBRC 1432</strain>
    </source>
</reference>
<proteinExistence type="predicted"/>
<accession>A0ABV6N2Y1</accession>
<comment type="caution">
    <text evidence="2">The sequence shown here is derived from an EMBL/GenBank/DDBJ whole genome shotgun (WGS) entry which is preliminary data.</text>
</comment>